<keyword evidence="1" id="KW-1133">Transmembrane helix</keyword>
<reference evidence="2 3" key="1">
    <citation type="submission" date="2019-03" db="EMBL/GenBank/DDBJ databases">
        <title>Single cell metagenomics reveals metabolic interactions within the superorganism composed of flagellate Streblomastix strix and complex community of Bacteroidetes bacteria on its surface.</title>
        <authorList>
            <person name="Treitli S.C."/>
            <person name="Kolisko M."/>
            <person name="Husnik F."/>
            <person name="Keeling P."/>
            <person name="Hampl V."/>
        </authorList>
    </citation>
    <scope>NUCLEOTIDE SEQUENCE [LARGE SCALE GENOMIC DNA]</scope>
    <source>
        <strain evidence="2">ST1C</strain>
    </source>
</reference>
<feature type="transmembrane region" description="Helical" evidence="1">
    <location>
        <begin position="136"/>
        <end position="154"/>
    </location>
</feature>
<protein>
    <submittedName>
        <fullName evidence="2">Uncharacterized protein</fullName>
    </submittedName>
</protein>
<proteinExistence type="predicted"/>
<evidence type="ECO:0000313" key="3">
    <source>
        <dbReference type="Proteomes" id="UP000324800"/>
    </source>
</evidence>
<comment type="caution">
    <text evidence="2">The sequence shown here is derived from an EMBL/GenBank/DDBJ whole genome shotgun (WGS) entry which is preliminary data.</text>
</comment>
<keyword evidence="1" id="KW-0472">Membrane</keyword>
<evidence type="ECO:0000256" key="1">
    <source>
        <dbReference type="SAM" id="Phobius"/>
    </source>
</evidence>
<dbReference type="EMBL" id="SNRW01008581">
    <property type="protein sequence ID" value="KAA6379298.1"/>
    <property type="molecule type" value="Genomic_DNA"/>
</dbReference>
<dbReference type="Proteomes" id="UP000324800">
    <property type="component" value="Unassembled WGS sequence"/>
</dbReference>
<accession>A0A5J4V9Q7</accession>
<gene>
    <name evidence="2" type="ORF">EZS28_025175</name>
</gene>
<dbReference type="AlphaFoldDB" id="A0A5J4V9Q7"/>
<name>A0A5J4V9Q7_9EUKA</name>
<organism evidence="2 3">
    <name type="scientific">Streblomastix strix</name>
    <dbReference type="NCBI Taxonomy" id="222440"/>
    <lineage>
        <taxon>Eukaryota</taxon>
        <taxon>Metamonada</taxon>
        <taxon>Preaxostyla</taxon>
        <taxon>Oxymonadida</taxon>
        <taxon>Streblomastigidae</taxon>
        <taxon>Streblomastix</taxon>
    </lineage>
</organism>
<keyword evidence="1" id="KW-0812">Transmembrane</keyword>
<sequence>MSRTNSQSQEQLTPEQQAQQMQEMFWEKVKQQVTEQLQKIISDFQLGKHIAFIRSLLFARYEKLSLFWFEFFFIGELVGLWFIAKQQEFQKQFEDEERKDSAIKGFLGFAESAIDVVKEWDFVELVKIIKHPNFKMIAALIGIFTFILLIIILTSWFLNVTFTLTLILLPGFIHAGYHRTLKNFFSQKIWPPIKPLWDQKIQPFVDAKIKPHLKFTHKQNKPLNIADILELSGVQKGEVKKIIENLDEPQQEEIKQAYLSMEQEQQVQVQQFMLQNGMTQDEIDALLKEHGIAPDYTGNQDKE</sequence>
<feature type="transmembrane region" description="Helical" evidence="1">
    <location>
        <begin position="66"/>
        <end position="84"/>
    </location>
</feature>
<evidence type="ECO:0000313" key="2">
    <source>
        <dbReference type="EMBL" id="KAA6379298.1"/>
    </source>
</evidence>
<feature type="transmembrane region" description="Helical" evidence="1">
    <location>
        <begin position="160"/>
        <end position="177"/>
    </location>
</feature>